<organism evidence="2 3">
    <name type="scientific">Flavobacterium aurantiibacter</name>
    <dbReference type="NCBI Taxonomy" id="2023067"/>
    <lineage>
        <taxon>Bacteria</taxon>
        <taxon>Pseudomonadati</taxon>
        <taxon>Bacteroidota</taxon>
        <taxon>Flavobacteriia</taxon>
        <taxon>Flavobacteriales</taxon>
        <taxon>Flavobacteriaceae</taxon>
        <taxon>Flavobacterium</taxon>
    </lineage>
</organism>
<protein>
    <submittedName>
        <fullName evidence="2">Uncharacterized protein</fullName>
    </submittedName>
</protein>
<gene>
    <name evidence="2" type="ORF">CHX27_12645</name>
</gene>
<keyword evidence="1" id="KW-0732">Signal</keyword>
<proteinExistence type="predicted"/>
<dbReference type="EMBL" id="NOXX01000217">
    <property type="protein sequence ID" value="OYQ41956.1"/>
    <property type="molecule type" value="Genomic_DNA"/>
</dbReference>
<feature type="signal peptide" evidence="1">
    <location>
        <begin position="1"/>
        <end position="23"/>
    </location>
</feature>
<dbReference type="AlphaFoldDB" id="A0A255ZKG3"/>
<evidence type="ECO:0000313" key="2">
    <source>
        <dbReference type="EMBL" id="OYQ41956.1"/>
    </source>
</evidence>
<comment type="caution">
    <text evidence="2">The sequence shown here is derived from an EMBL/GenBank/DDBJ whole genome shotgun (WGS) entry which is preliminary data.</text>
</comment>
<feature type="chain" id="PRO_5012761880" evidence="1">
    <location>
        <begin position="24"/>
        <end position="69"/>
    </location>
</feature>
<sequence length="69" mass="7405">MLKFVNKALVRLGKIKCAAKALACVSACSSFNFAKGWHFVTRFIARLLSVVSSNRVAPNGFGLGVVADF</sequence>
<reference evidence="2 3" key="1">
    <citation type="submission" date="2017-07" db="EMBL/GenBank/DDBJ databases">
        <title>Flavobacterium cyanobacteriorum sp. nov., isolated from cyanobacterial aggregates in a eutrophic lake.</title>
        <authorList>
            <person name="Cai H."/>
        </authorList>
    </citation>
    <scope>NUCLEOTIDE SEQUENCE [LARGE SCALE GENOMIC DNA]</scope>
    <source>
        <strain evidence="2 3">TH167</strain>
    </source>
</reference>
<accession>A0A255ZKG3</accession>
<evidence type="ECO:0000256" key="1">
    <source>
        <dbReference type="SAM" id="SignalP"/>
    </source>
</evidence>
<evidence type="ECO:0000313" key="3">
    <source>
        <dbReference type="Proteomes" id="UP000216035"/>
    </source>
</evidence>
<name>A0A255ZKG3_9FLAO</name>
<keyword evidence="3" id="KW-1185">Reference proteome</keyword>
<dbReference type="Proteomes" id="UP000216035">
    <property type="component" value="Unassembled WGS sequence"/>
</dbReference>